<proteinExistence type="predicted"/>
<dbReference type="EMBL" id="BMTF01000002">
    <property type="protein sequence ID" value="GGV75930.1"/>
    <property type="molecule type" value="Genomic_DNA"/>
</dbReference>
<evidence type="ECO:0000313" key="2">
    <source>
        <dbReference type="Proteomes" id="UP000660675"/>
    </source>
</evidence>
<comment type="caution">
    <text evidence="1">The sequence shown here is derived from an EMBL/GenBank/DDBJ whole genome shotgun (WGS) entry which is preliminary data.</text>
</comment>
<name>A0ABQ2VU00_9ACTN</name>
<dbReference type="RefSeq" id="WP_189540864.1">
    <property type="nucleotide sequence ID" value="NZ_BMTF01000002.1"/>
</dbReference>
<accession>A0ABQ2VU00</accession>
<organism evidence="1 2">
    <name type="scientific">Streptomyces gelaticus</name>
    <dbReference type="NCBI Taxonomy" id="285446"/>
    <lineage>
        <taxon>Bacteria</taxon>
        <taxon>Bacillati</taxon>
        <taxon>Actinomycetota</taxon>
        <taxon>Actinomycetes</taxon>
        <taxon>Kitasatosporales</taxon>
        <taxon>Streptomycetaceae</taxon>
        <taxon>Streptomyces</taxon>
    </lineage>
</organism>
<keyword evidence="2" id="KW-1185">Reference proteome</keyword>
<evidence type="ECO:0000313" key="1">
    <source>
        <dbReference type="EMBL" id="GGV75930.1"/>
    </source>
</evidence>
<protein>
    <submittedName>
        <fullName evidence="1">Uncharacterized protein</fullName>
    </submittedName>
</protein>
<gene>
    <name evidence="1" type="ORF">GCM10015535_06830</name>
</gene>
<dbReference type="Proteomes" id="UP000660675">
    <property type="component" value="Unassembled WGS sequence"/>
</dbReference>
<reference evidence="2" key="1">
    <citation type="journal article" date="2019" name="Int. J. Syst. Evol. Microbiol.">
        <title>The Global Catalogue of Microorganisms (GCM) 10K type strain sequencing project: providing services to taxonomists for standard genome sequencing and annotation.</title>
        <authorList>
            <consortium name="The Broad Institute Genomics Platform"/>
            <consortium name="The Broad Institute Genome Sequencing Center for Infectious Disease"/>
            <person name="Wu L."/>
            <person name="Ma J."/>
        </authorList>
    </citation>
    <scope>NUCLEOTIDE SEQUENCE [LARGE SCALE GENOMIC DNA]</scope>
    <source>
        <strain evidence="2">JCM 4376</strain>
    </source>
</reference>
<sequence length="101" mass="11493">MICKGVPLAGSHRHTRICYHWVSLQQLWHGYSYAASSMYSVMDEAEKALDFLTFFTDLKVVADCRMTVNTMYREGKNLALESPLSAAQSMLDMVVQSHEGW</sequence>